<sequence length="180" mass="19420">RPGAGVREAHRARRAGFLHVLRALPGLGLVNQRSVLHKGRGMSDAAPGVGHAVLIPTHRPARIGVADPALPRPGSRQAHVALPGRDRRRNRGAVRRRPLHEIRVGEVPQAVAHRAAHVRLLRHPQGAVPAQAGDVPADVRLGFHPAEEVARAGRRSVRRAARKRPGRKCVGERRPGALQA</sequence>
<name>Q8KGH8_9ZZZZ</name>
<evidence type="ECO:0000256" key="1">
    <source>
        <dbReference type="SAM" id="MobiDB-lite"/>
    </source>
</evidence>
<accession>Q8KGH8</accession>
<reference evidence="2" key="2">
    <citation type="submission" date="2002-07" db="EMBL/GenBank/DDBJ databases">
        <authorList>
            <person name="Heuer H.H."/>
        </authorList>
    </citation>
    <scope>NUCLEOTIDE SEQUENCE</scope>
</reference>
<dbReference type="AlphaFoldDB" id="Q8KGH8"/>
<gene>
    <name evidence="2" type="primary">trfA</name>
</gene>
<proteinExistence type="predicted"/>
<reference evidence="2" key="1">
    <citation type="journal article" date="2002" name="FEMS Microbiol. Ecol.">
        <title>Gentamicin resistance genes in environmental bacteria: prevalence and transfer.</title>
        <authorList>
            <person name="Heuer H."/>
            <person name="Krogerrecklenfort E."/>
            <person name="Wellington E.M.H."/>
            <person name="Egan S."/>
            <person name="van Elsas J.D."/>
            <person name="van Overbeek L."/>
            <person name="Collard J.M."/>
            <person name="Guillaume G."/>
            <person name="Karagouni A.D."/>
            <person name="Nikolakopoulou T.L."/>
            <person name="Smalla K."/>
        </authorList>
    </citation>
    <scope>NUCLEOTIDE SEQUENCE</scope>
</reference>
<feature type="non-terminal residue" evidence="2">
    <location>
        <position position="180"/>
    </location>
</feature>
<protein>
    <submittedName>
        <fullName evidence="2">TrfA protein</fullName>
    </submittedName>
</protein>
<feature type="region of interest" description="Disordered" evidence="1">
    <location>
        <begin position="152"/>
        <end position="180"/>
    </location>
</feature>
<organism evidence="2">
    <name type="scientific">IncP1 beta plasmid pSMA200</name>
    <dbReference type="NCBI Taxonomy" id="201193"/>
    <lineage>
        <taxon>other sequences</taxon>
        <taxon>plasmids</taxon>
    </lineage>
</organism>
<dbReference type="EMBL" id="AJ493458">
    <property type="protein sequence ID" value="CAD38654.2"/>
    <property type="molecule type" value="Genomic_DNA"/>
</dbReference>
<feature type="compositionally biased region" description="Basic and acidic residues" evidence="1">
    <location>
        <begin position="169"/>
        <end position="180"/>
    </location>
</feature>
<feature type="non-terminal residue" evidence="2">
    <location>
        <position position="1"/>
    </location>
</feature>
<feature type="compositionally biased region" description="Basic residues" evidence="1">
    <location>
        <begin position="152"/>
        <end position="167"/>
    </location>
</feature>
<evidence type="ECO:0000313" key="2">
    <source>
        <dbReference type="EMBL" id="CAD38654.2"/>
    </source>
</evidence>